<comment type="caution">
    <text evidence="1">The sequence shown here is derived from an EMBL/GenBank/DDBJ whole genome shotgun (WGS) entry which is preliminary data.</text>
</comment>
<dbReference type="Proteomes" id="UP000253314">
    <property type="component" value="Unassembled WGS sequence"/>
</dbReference>
<evidence type="ECO:0000313" key="1">
    <source>
        <dbReference type="EMBL" id="RBW68013.1"/>
    </source>
</evidence>
<accession>A0A366XV42</accession>
<sequence>MYRVNIDNYNAPYKRIFRLIDSYVNLSGHHLISWQNIIEHSGLCNVPSSRFYRPPVKGLSLLNHYRQKRIIKSIYAAAKSKKIFHLWWHPHNFGSDSEARLSELEEIFYHFKRCKKEYGMKSINMIETAQLGRSKWEHSKQTSFVKER</sequence>
<dbReference type="AlphaFoldDB" id="A0A366XV42"/>
<organism evidence="1 2">
    <name type="scientific">Bacillus taeanensis</name>
    <dbReference type="NCBI Taxonomy" id="273032"/>
    <lineage>
        <taxon>Bacteria</taxon>
        <taxon>Bacillati</taxon>
        <taxon>Bacillota</taxon>
        <taxon>Bacilli</taxon>
        <taxon>Bacillales</taxon>
        <taxon>Bacillaceae</taxon>
        <taxon>Bacillus</taxon>
    </lineage>
</organism>
<gene>
    <name evidence="1" type="ORF">DS031_18930</name>
</gene>
<dbReference type="EMBL" id="QOCW01000026">
    <property type="protein sequence ID" value="RBW68013.1"/>
    <property type="molecule type" value="Genomic_DNA"/>
</dbReference>
<evidence type="ECO:0000313" key="2">
    <source>
        <dbReference type="Proteomes" id="UP000253314"/>
    </source>
</evidence>
<proteinExistence type="predicted"/>
<name>A0A366XV42_9BACI</name>
<keyword evidence="2" id="KW-1185">Reference proteome</keyword>
<protein>
    <submittedName>
        <fullName evidence="1">Uncharacterized protein</fullName>
    </submittedName>
</protein>
<reference evidence="1 2" key="1">
    <citation type="submission" date="2018-07" db="EMBL/GenBank/DDBJ databases">
        <title>Lottiidibacillus patelloidae gen. nov., sp. nov., isolated from the intestinal tract of a marine limpet and the reclassification of B. taeanensis BH030017T, B. algicola KMM 3737T and B. hwajinpoensis SW-72T as genus Lottiidibacillus.</title>
        <authorList>
            <person name="Liu R."/>
            <person name="Huang Z."/>
        </authorList>
    </citation>
    <scope>NUCLEOTIDE SEQUENCE [LARGE SCALE GENOMIC DNA]</scope>
    <source>
        <strain evidence="1 2">BH030017</strain>
    </source>
</reference>
<dbReference type="RefSeq" id="WP_181833248.1">
    <property type="nucleotide sequence ID" value="NZ_QOCW01000026.1"/>
</dbReference>
<dbReference type="Gene3D" id="3.20.20.370">
    <property type="entry name" value="Glycoside hydrolase/deacetylase"/>
    <property type="match status" value="1"/>
</dbReference>